<organism evidence="2 3">
    <name type="scientific">Klebsiella indica</name>
    <dbReference type="NCBI Taxonomy" id="2582917"/>
    <lineage>
        <taxon>Bacteria</taxon>
        <taxon>Pseudomonadati</taxon>
        <taxon>Pseudomonadota</taxon>
        <taxon>Gammaproteobacteria</taxon>
        <taxon>Enterobacterales</taxon>
        <taxon>Enterobacteriaceae</taxon>
        <taxon>Klebsiella/Raoultella group</taxon>
        <taxon>Klebsiella</taxon>
    </lineage>
</organism>
<dbReference type="AlphaFoldDB" id="A0A5R9LDV1"/>
<evidence type="ECO:0000313" key="2">
    <source>
        <dbReference type="EMBL" id="TLV11725.1"/>
    </source>
</evidence>
<feature type="region of interest" description="Disordered" evidence="1">
    <location>
        <begin position="104"/>
        <end position="123"/>
    </location>
</feature>
<dbReference type="Proteomes" id="UP000307430">
    <property type="component" value="Unassembled WGS sequence"/>
</dbReference>
<reference evidence="2 3" key="1">
    <citation type="submission" date="2019-05" db="EMBL/GenBank/DDBJ databases">
        <title>Genome sequence of Klebsiella sp strain TOUT106.</title>
        <authorList>
            <person name="Rahi P."/>
            <person name="Chaudhari D."/>
        </authorList>
    </citation>
    <scope>NUCLEOTIDE SEQUENCE [LARGE SCALE GENOMIC DNA]</scope>
    <source>
        <strain evidence="2 3">TOUT106</strain>
    </source>
</reference>
<sequence length="123" mass="12273">MTNIRELSFDEIAIVSGGEGHGSEVNRDKRDARNARNSLIQARPYNGPTYIYSDPSTVKCADAVFGGMIGGAIKGGVVGMARGTIGGAITGQCLSGGGNGNGNGSKAGSSNCSGSNVGGTCSR</sequence>
<accession>A0A5R9LDV1</accession>
<name>A0A5R9LDV1_9ENTR</name>
<proteinExistence type="predicted"/>
<feature type="compositionally biased region" description="Low complexity" evidence="1">
    <location>
        <begin position="106"/>
        <end position="123"/>
    </location>
</feature>
<evidence type="ECO:0000313" key="3">
    <source>
        <dbReference type="Proteomes" id="UP000307430"/>
    </source>
</evidence>
<comment type="caution">
    <text evidence="2">The sequence shown here is derived from an EMBL/GenBank/DDBJ whole genome shotgun (WGS) entry which is preliminary data.</text>
</comment>
<keyword evidence="3" id="KW-1185">Reference proteome</keyword>
<evidence type="ECO:0000256" key="1">
    <source>
        <dbReference type="SAM" id="MobiDB-lite"/>
    </source>
</evidence>
<gene>
    <name evidence="2" type="ORF">FE839_18515</name>
</gene>
<dbReference type="EMBL" id="VCHQ01000026">
    <property type="protein sequence ID" value="TLV11725.1"/>
    <property type="molecule type" value="Genomic_DNA"/>
</dbReference>
<protein>
    <submittedName>
        <fullName evidence="2">Uncharacterized protein</fullName>
    </submittedName>
</protein>